<sequence>MRGETNEKQSFSGLAIPNRILSYEKIVKGERRDKRKSKVKIKQGHSEKEQPCKRFVSVF</sequence>
<evidence type="ECO:0000313" key="6">
    <source>
        <dbReference type="Proteomes" id="UP000284998"/>
    </source>
</evidence>
<evidence type="ECO:0000313" key="3">
    <source>
        <dbReference type="EMBL" id="RHL13402.1"/>
    </source>
</evidence>
<evidence type="ECO:0000313" key="5">
    <source>
        <dbReference type="Proteomes" id="UP000284916"/>
    </source>
</evidence>
<protein>
    <submittedName>
        <fullName evidence="1">Uncharacterized protein</fullName>
    </submittedName>
</protein>
<accession>A0A3E4Z9P0</accession>
<evidence type="ECO:0000313" key="1">
    <source>
        <dbReference type="EMBL" id="RGM91800.1"/>
    </source>
</evidence>
<evidence type="ECO:0000313" key="4">
    <source>
        <dbReference type="Proteomes" id="UP000260814"/>
    </source>
</evidence>
<dbReference type="EMBL" id="QSTW01000006">
    <property type="protein sequence ID" value="RGM91800.1"/>
    <property type="molecule type" value="Genomic_DNA"/>
</dbReference>
<dbReference type="EMBL" id="QRJS01000017">
    <property type="protein sequence ID" value="RHH44437.1"/>
    <property type="molecule type" value="Genomic_DNA"/>
</dbReference>
<comment type="caution">
    <text evidence="1">The sequence shown here is derived from an EMBL/GenBank/DDBJ whole genome shotgun (WGS) entry which is preliminary data.</text>
</comment>
<name>A0A3E4Z9P0_9BACT</name>
<evidence type="ECO:0000313" key="2">
    <source>
        <dbReference type="EMBL" id="RHH44437.1"/>
    </source>
</evidence>
<reference evidence="4 5" key="1">
    <citation type="submission" date="2018-08" db="EMBL/GenBank/DDBJ databases">
        <title>A genome reference for cultivated species of the human gut microbiota.</title>
        <authorList>
            <person name="Zou Y."/>
            <person name="Xue W."/>
            <person name="Luo G."/>
        </authorList>
    </citation>
    <scope>NUCLEOTIDE SEQUENCE [LARGE SCALE GENOMIC DNA]</scope>
    <source>
        <strain evidence="3 5">AF39-11</strain>
        <strain evidence="2 6">AM17-44</strain>
        <strain evidence="1 4">OM06-2</strain>
    </source>
</reference>
<organism evidence="1 4">
    <name type="scientific">Phocaeicola plebeius</name>
    <dbReference type="NCBI Taxonomy" id="310297"/>
    <lineage>
        <taxon>Bacteria</taxon>
        <taxon>Pseudomonadati</taxon>
        <taxon>Bacteroidota</taxon>
        <taxon>Bacteroidia</taxon>
        <taxon>Bacteroidales</taxon>
        <taxon>Bacteroidaceae</taxon>
        <taxon>Phocaeicola</taxon>
    </lineage>
</organism>
<proteinExistence type="predicted"/>
<dbReference type="Proteomes" id="UP000284998">
    <property type="component" value="Unassembled WGS sequence"/>
</dbReference>
<dbReference type="Proteomes" id="UP000260814">
    <property type="component" value="Unassembled WGS sequence"/>
</dbReference>
<dbReference type="EMBL" id="QROI01000021">
    <property type="protein sequence ID" value="RHL13402.1"/>
    <property type="molecule type" value="Genomic_DNA"/>
</dbReference>
<dbReference type="Proteomes" id="UP000284916">
    <property type="component" value="Unassembled WGS sequence"/>
</dbReference>
<gene>
    <name evidence="3" type="ORF">DW035_12875</name>
    <name evidence="2" type="ORF">DW204_08330</name>
    <name evidence="1" type="ORF">DXB87_07000</name>
</gene>
<dbReference type="AlphaFoldDB" id="A0A3E4Z9P0"/>